<keyword evidence="1" id="KW-1133">Transmembrane helix</keyword>
<dbReference type="Proteomes" id="UP000276215">
    <property type="component" value="Unassembled WGS sequence"/>
</dbReference>
<keyword evidence="1" id="KW-0472">Membrane</keyword>
<feature type="transmembrane region" description="Helical" evidence="1">
    <location>
        <begin position="45"/>
        <end position="65"/>
    </location>
</feature>
<keyword evidence="1" id="KW-0812">Transmembrane</keyword>
<sequence length="96" mass="11111">MNSFTHSSEENCGVFLNDGWGTVLDAQCTEALRDFKQLFTSGRPFRGAPCWFSFFFLYVVIYRPYPVTSRQASQQRVCICLPKYVFSRVCLVFSIQ</sequence>
<name>A0A3N4JZR1_9PEZI</name>
<keyword evidence="3" id="KW-1185">Reference proteome</keyword>
<protein>
    <submittedName>
        <fullName evidence="2">Uncharacterized protein</fullName>
    </submittedName>
</protein>
<dbReference type="AlphaFoldDB" id="A0A3N4JZR1"/>
<proteinExistence type="predicted"/>
<evidence type="ECO:0000313" key="2">
    <source>
        <dbReference type="EMBL" id="RPB02422.1"/>
    </source>
</evidence>
<reference evidence="2 3" key="1">
    <citation type="journal article" date="2018" name="Nat. Ecol. Evol.">
        <title>Pezizomycetes genomes reveal the molecular basis of ectomycorrhizal truffle lifestyle.</title>
        <authorList>
            <person name="Murat C."/>
            <person name="Payen T."/>
            <person name="Noel B."/>
            <person name="Kuo A."/>
            <person name="Morin E."/>
            <person name="Chen J."/>
            <person name="Kohler A."/>
            <person name="Krizsan K."/>
            <person name="Balestrini R."/>
            <person name="Da Silva C."/>
            <person name="Montanini B."/>
            <person name="Hainaut M."/>
            <person name="Levati E."/>
            <person name="Barry K.W."/>
            <person name="Belfiori B."/>
            <person name="Cichocki N."/>
            <person name="Clum A."/>
            <person name="Dockter R.B."/>
            <person name="Fauchery L."/>
            <person name="Guy J."/>
            <person name="Iotti M."/>
            <person name="Le Tacon F."/>
            <person name="Lindquist E.A."/>
            <person name="Lipzen A."/>
            <person name="Malagnac F."/>
            <person name="Mello A."/>
            <person name="Molinier V."/>
            <person name="Miyauchi S."/>
            <person name="Poulain J."/>
            <person name="Riccioni C."/>
            <person name="Rubini A."/>
            <person name="Sitrit Y."/>
            <person name="Splivallo R."/>
            <person name="Traeger S."/>
            <person name="Wang M."/>
            <person name="Zifcakova L."/>
            <person name="Wipf D."/>
            <person name="Zambonelli A."/>
            <person name="Paolocci F."/>
            <person name="Nowrousian M."/>
            <person name="Ottonello S."/>
            <person name="Baldrian P."/>
            <person name="Spatafora J.W."/>
            <person name="Henrissat B."/>
            <person name="Nagy L.G."/>
            <person name="Aury J.M."/>
            <person name="Wincker P."/>
            <person name="Grigoriev I.V."/>
            <person name="Bonfante P."/>
            <person name="Martin F.M."/>
        </authorList>
    </citation>
    <scope>NUCLEOTIDE SEQUENCE [LARGE SCALE GENOMIC DNA]</scope>
    <source>
        <strain evidence="2 3">120613-1</strain>
    </source>
</reference>
<dbReference type="EMBL" id="ML120368">
    <property type="protein sequence ID" value="RPB02422.1"/>
    <property type="molecule type" value="Genomic_DNA"/>
</dbReference>
<organism evidence="2 3">
    <name type="scientific">Choiromyces venosus 120613-1</name>
    <dbReference type="NCBI Taxonomy" id="1336337"/>
    <lineage>
        <taxon>Eukaryota</taxon>
        <taxon>Fungi</taxon>
        <taxon>Dikarya</taxon>
        <taxon>Ascomycota</taxon>
        <taxon>Pezizomycotina</taxon>
        <taxon>Pezizomycetes</taxon>
        <taxon>Pezizales</taxon>
        <taxon>Tuberaceae</taxon>
        <taxon>Choiromyces</taxon>
    </lineage>
</organism>
<evidence type="ECO:0000256" key="1">
    <source>
        <dbReference type="SAM" id="Phobius"/>
    </source>
</evidence>
<accession>A0A3N4JZR1</accession>
<gene>
    <name evidence="2" type="ORF">L873DRAFT_462382</name>
</gene>
<evidence type="ECO:0000313" key="3">
    <source>
        <dbReference type="Proteomes" id="UP000276215"/>
    </source>
</evidence>